<name>A0AAV0YLK5_VICFA</name>
<reference evidence="1 2" key="1">
    <citation type="submission" date="2023-01" db="EMBL/GenBank/DDBJ databases">
        <authorList>
            <person name="Kreplak J."/>
        </authorList>
    </citation>
    <scope>NUCLEOTIDE SEQUENCE [LARGE SCALE GENOMIC DNA]</scope>
</reference>
<dbReference type="AlphaFoldDB" id="A0AAV0YLK5"/>
<sequence length="98" mass="10879">MKNIILDIPIENDVVESIIDFAMCHEARIDAMKGYDLVSDIILLESDSRVSAFQLDGSFNVLSLVGVYLNLDYFRVPPQLVNDLLSTVFALQLSGSRG</sequence>
<evidence type="ECO:0008006" key="3">
    <source>
        <dbReference type="Google" id="ProtNLM"/>
    </source>
</evidence>
<gene>
    <name evidence="1" type="ORF">VFH_I265320</name>
</gene>
<evidence type="ECO:0000313" key="2">
    <source>
        <dbReference type="Proteomes" id="UP001157006"/>
    </source>
</evidence>
<dbReference type="EMBL" id="OX451736">
    <property type="protein sequence ID" value="CAI8586681.1"/>
    <property type="molecule type" value="Genomic_DNA"/>
</dbReference>
<proteinExistence type="predicted"/>
<dbReference type="Proteomes" id="UP001157006">
    <property type="component" value="Chromosome 1L"/>
</dbReference>
<evidence type="ECO:0000313" key="1">
    <source>
        <dbReference type="EMBL" id="CAI8586681.1"/>
    </source>
</evidence>
<protein>
    <recommendedName>
        <fullName evidence="3">Phage gp6-like head-tail connector protein</fullName>
    </recommendedName>
</protein>
<accession>A0AAV0YLK5</accession>
<organism evidence="1 2">
    <name type="scientific">Vicia faba</name>
    <name type="common">Broad bean</name>
    <name type="synonym">Faba vulgaris</name>
    <dbReference type="NCBI Taxonomy" id="3906"/>
    <lineage>
        <taxon>Eukaryota</taxon>
        <taxon>Viridiplantae</taxon>
        <taxon>Streptophyta</taxon>
        <taxon>Embryophyta</taxon>
        <taxon>Tracheophyta</taxon>
        <taxon>Spermatophyta</taxon>
        <taxon>Magnoliopsida</taxon>
        <taxon>eudicotyledons</taxon>
        <taxon>Gunneridae</taxon>
        <taxon>Pentapetalae</taxon>
        <taxon>rosids</taxon>
        <taxon>fabids</taxon>
        <taxon>Fabales</taxon>
        <taxon>Fabaceae</taxon>
        <taxon>Papilionoideae</taxon>
        <taxon>50 kb inversion clade</taxon>
        <taxon>NPAAA clade</taxon>
        <taxon>Hologalegina</taxon>
        <taxon>IRL clade</taxon>
        <taxon>Fabeae</taxon>
        <taxon>Vicia</taxon>
    </lineage>
</organism>
<keyword evidence="2" id="KW-1185">Reference proteome</keyword>